<dbReference type="KEGG" id="ark:D6B99_10350"/>
<dbReference type="AlphaFoldDB" id="A0A386HTW5"/>
<accession>A0A386HTW5</accession>
<dbReference type="Pfam" id="PF20077">
    <property type="entry name" value="CcmD_alt"/>
    <property type="match status" value="1"/>
</dbReference>
<reference evidence="2 3" key="1">
    <citation type="submission" date="2018-09" db="EMBL/GenBank/DDBJ databases">
        <title>Arachidicoccus sp. nov., a bacterium isolated from soil.</title>
        <authorList>
            <person name="Weon H.-Y."/>
            <person name="Kwon S.-W."/>
            <person name="Lee S.A."/>
        </authorList>
    </citation>
    <scope>NUCLEOTIDE SEQUENCE [LARGE SCALE GENOMIC DNA]</scope>
    <source>
        <strain evidence="2 3">KIS59-12</strain>
    </source>
</reference>
<keyword evidence="1" id="KW-0472">Membrane</keyword>
<dbReference type="Proteomes" id="UP000266118">
    <property type="component" value="Chromosome"/>
</dbReference>
<dbReference type="EMBL" id="CP032489">
    <property type="protein sequence ID" value="AYD49397.1"/>
    <property type="molecule type" value="Genomic_DNA"/>
</dbReference>
<keyword evidence="1" id="KW-1133">Transmembrane helix</keyword>
<organism evidence="2 3">
    <name type="scientific">Arachidicoccus soli</name>
    <dbReference type="NCBI Taxonomy" id="2341117"/>
    <lineage>
        <taxon>Bacteria</taxon>
        <taxon>Pseudomonadati</taxon>
        <taxon>Bacteroidota</taxon>
        <taxon>Chitinophagia</taxon>
        <taxon>Chitinophagales</taxon>
        <taxon>Chitinophagaceae</taxon>
        <taxon>Arachidicoccus</taxon>
    </lineage>
</organism>
<sequence>MNAPPKDFMESNGKIYVVVAVVLVIIIGLFLYLFNLDRKLSRLEKEEKK</sequence>
<name>A0A386HTW5_9BACT</name>
<dbReference type="InterPro" id="IPR030888">
    <property type="entry name" value="Put_ccm"/>
</dbReference>
<evidence type="ECO:0000313" key="2">
    <source>
        <dbReference type="EMBL" id="AYD49397.1"/>
    </source>
</evidence>
<feature type="transmembrane region" description="Helical" evidence="1">
    <location>
        <begin position="15"/>
        <end position="34"/>
    </location>
</feature>
<gene>
    <name evidence="2" type="ORF">D6B99_10350</name>
</gene>
<evidence type="ECO:0000313" key="3">
    <source>
        <dbReference type="Proteomes" id="UP000266118"/>
    </source>
</evidence>
<dbReference type="NCBIfam" id="TIGR04391">
    <property type="entry name" value="CcmD_alt_fam"/>
    <property type="match status" value="1"/>
</dbReference>
<keyword evidence="1" id="KW-0812">Transmembrane</keyword>
<proteinExistence type="predicted"/>
<protein>
    <submittedName>
        <fullName evidence="2">CcmD family protein</fullName>
    </submittedName>
</protein>
<keyword evidence="3" id="KW-1185">Reference proteome</keyword>
<evidence type="ECO:0000256" key="1">
    <source>
        <dbReference type="SAM" id="Phobius"/>
    </source>
</evidence>